<keyword evidence="2 7" id="KW-0808">Transferase</keyword>
<keyword evidence="8" id="KW-0028">Amino-acid biosynthesis</keyword>
<keyword evidence="11" id="KW-1185">Reference proteome</keyword>
<dbReference type="PANTHER" id="PTHR21499:SF70">
    <property type="entry name" value="ASPARTOKINASE"/>
    <property type="match status" value="1"/>
</dbReference>
<sequence length="407" mass="43345">MPPHELPTTDGGSVRVVAKFGGTSLGSGDRINRAADSVAAAVEAGHEIAVVASAMGNTTDELLDEIHFDADEPDRAEIVSMGERTSVRMLKAALSARGVDAMFLEPGSEQWPVITDKRGEVNVEATKERAAELASELDGIVPVITGFLAENEEGGVTTLGRGGSDTTAVMLGTYMDADEVVIVTDVEGVMTGDPSVVEGARNVGEITVDELRNLSFRGAEVVAPSALSYKDDNLHVRVVHYQHGDLLAGGTNVTGQFENLIDMRESPLSCMTLAGRAIRNRPGILADLSTALGTGNINIDAVASGMDSITFYVDTEEAERAENILHQEVIDEESLSSVTVDDPIAVIRVTGGELPNEPGIIHELVDPIAEAHINIHDLITSATSVALFVDWDDREQTLEILQNHFQQ</sequence>
<evidence type="ECO:0000256" key="8">
    <source>
        <dbReference type="RuleBase" id="RU004249"/>
    </source>
</evidence>
<dbReference type="InterPro" id="IPR054352">
    <property type="entry name" value="ACT_Aspartokinase"/>
</dbReference>
<organism evidence="10 11">
    <name type="scientific">Haladaptatus paucihalophilus DX253</name>
    <dbReference type="NCBI Taxonomy" id="797209"/>
    <lineage>
        <taxon>Archaea</taxon>
        <taxon>Methanobacteriati</taxon>
        <taxon>Methanobacteriota</taxon>
        <taxon>Stenosarchaea group</taxon>
        <taxon>Halobacteria</taxon>
        <taxon>Halobacteriales</taxon>
        <taxon>Haladaptataceae</taxon>
        <taxon>Haladaptatus</taxon>
    </lineage>
</organism>
<dbReference type="UniPathway" id="UPA00051">
    <property type="reaction ID" value="UER00462"/>
</dbReference>
<dbReference type="EC" id="2.7.2.4" evidence="7"/>
<dbReference type="CDD" id="cd04234">
    <property type="entry name" value="AAK_AK"/>
    <property type="match status" value="1"/>
</dbReference>
<comment type="pathway">
    <text evidence="8">Amino-acid biosynthesis; L-methionine biosynthesis via de novo pathway; L-homoserine from L-aspartate: step 1/3.</text>
</comment>
<dbReference type="SUPFAM" id="SSF55021">
    <property type="entry name" value="ACT-like"/>
    <property type="match status" value="2"/>
</dbReference>
<protein>
    <recommendedName>
        <fullName evidence="7">Aspartokinase</fullName>
        <ecNumber evidence="7">2.7.2.4</ecNumber>
    </recommendedName>
</protein>
<dbReference type="GO" id="GO:0009089">
    <property type="term" value="P:lysine biosynthetic process via diaminopimelate"/>
    <property type="evidence" value="ECO:0007669"/>
    <property type="project" value="UniProtKB-UniPathway"/>
</dbReference>
<dbReference type="InterPro" id="IPR001048">
    <property type="entry name" value="Asp/Glu/Uridylate_kinase"/>
</dbReference>
<dbReference type="Pfam" id="PF13840">
    <property type="entry name" value="ACT_7"/>
    <property type="match status" value="1"/>
</dbReference>
<dbReference type="InterPro" id="IPR045865">
    <property type="entry name" value="ACT-like_dom_sf"/>
</dbReference>
<dbReference type="PANTHER" id="PTHR21499">
    <property type="entry name" value="ASPARTATE KINASE"/>
    <property type="match status" value="1"/>
</dbReference>
<dbReference type="GO" id="GO:0005524">
    <property type="term" value="F:ATP binding"/>
    <property type="evidence" value="ECO:0007669"/>
    <property type="project" value="UniProtKB-KW"/>
</dbReference>
<dbReference type="EMBL" id="FRAN01000008">
    <property type="protein sequence ID" value="SHL56430.1"/>
    <property type="molecule type" value="Genomic_DNA"/>
</dbReference>
<dbReference type="CDD" id="cd04868">
    <property type="entry name" value="ACT_AK-like"/>
    <property type="match status" value="1"/>
</dbReference>
<comment type="pathway">
    <text evidence="8">Amino-acid biosynthesis; L-lysine biosynthesis via DAP pathway; (S)-tetrahydrodipicolinate from L-aspartate: step 1/4.</text>
</comment>
<dbReference type="InterPro" id="IPR002912">
    <property type="entry name" value="ACT_dom"/>
</dbReference>
<dbReference type="NCBIfam" id="NF005159">
    <property type="entry name" value="PRK06635.2-3"/>
    <property type="match status" value="1"/>
</dbReference>
<dbReference type="GO" id="GO:0004072">
    <property type="term" value="F:aspartate kinase activity"/>
    <property type="evidence" value="ECO:0007669"/>
    <property type="project" value="UniProtKB-EC"/>
</dbReference>
<dbReference type="GO" id="GO:0009088">
    <property type="term" value="P:threonine biosynthetic process"/>
    <property type="evidence" value="ECO:0007669"/>
    <property type="project" value="UniProtKB-UniPathway"/>
</dbReference>
<dbReference type="InterPro" id="IPR036393">
    <property type="entry name" value="AceGlu_kinase-like_sf"/>
</dbReference>
<keyword evidence="4 7" id="KW-0418">Kinase</keyword>
<evidence type="ECO:0000256" key="4">
    <source>
        <dbReference type="ARBA" id="ARBA00022777"/>
    </source>
</evidence>
<evidence type="ECO:0000313" key="10">
    <source>
        <dbReference type="EMBL" id="SHL56430.1"/>
    </source>
</evidence>
<dbReference type="InterPro" id="IPR005260">
    <property type="entry name" value="Asp_kin_monofn"/>
</dbReference>
<reference evidence="11" key="1">
    <citation type="submission" date="2016-11" db="EMBL/GenBank/DDBJ databases">
        <authorList>
            <person name="Varghese N."/>
            <person name="Submissions S."/>
        </authorList>
    </citation>
    <scope>NUCLEOTIDE SEQUENCE [LARGE SCALE GENOMIC DNA]</scope>
    <source>
        <strain evidence="11">DX253</strain>
    </source>
</reference>
<dbReference type="AlphaFoldDB" id="A0A1M7BNA4"/>
<evidence type="ECO:0000256" key="2">
    <source>
        <dbReference type="ARBA" id="ARBA00022679"/>
    </source>
</evidence>
<dbReference type="UniPathway" id="UPA00034">
    <property type="reaction ID" value="UER00015"/>
</dbReference>
<feature type="domain" description="ACT" evidence="9">
    <location>
        <begin position="273"/>
        <end position="343"/>
    </location>
</feature>
<dbReference type="UniPathway" id="UPA00050">
    <property type="reaction ID" value="UER00461"/>
</dbReference>
<evidence type="ECO:0000313" key="11">
    <source>
        <dbReference type="Proteomes" id="UP000184203"/>
    </source>
</evidence>
<keyword evidence="3" id="KW-0547">Nucleotide-binding</keyword>
<dbReference type="NCBIfam" id="NF005160">
    <property type="entry name" value="PRK06635.2-4"/>
    <property type="match status" value="1"/>
</dbReference>
<dbReference type="SUPFAM" id="SSF53633">
    <property type="entry name" value="Carbamate kinase-like"/>
    <property type="match status" value="1"/>
</dbReference>
<accession>A0A1M7BNA4</accession>
<evidence type="ECO:0000259" key="9">
    <source>
        <dbReference type="PROSITE" id="PS51671"/>
    </source>
</evidence>
<comment type="catalytic activity">
    <reaction evidence="6 7">
        <text>L-aspartate + ATP = 4-phospho-L-aspartate + ADP</text>
        <dbReference type="Rhea" id="RHEA:23776"/>
        <dbReference type="ChEBI" id="CHEBI:29991"/>
        <dbReference type="ChEBI" id="CHEBI:30616"/>
        <dbReference type="ChEBI" id="CHEBI:57535"/>
        <dbReference type="ChEBI" id="CHEBI:456216"/>
        <dbReference type="EC" id="2.7.2.4"/>
    </reaction>
</comment>
<evidence type="ECO:0000256" key="7">
    <source>
        <dbReference type="RuleBase" id="RU003448"/>
    </source>
</evidence>
<dbReference type="GO" id="GO:0005829">
    <property type="term" value="C:cytosol"/>
    <property type="evidence" value="ECO:0007669"/>
    <property type="project" value="TreeGrafter"/>
</dbReference>
<comment type="pathway">
    <text evidence="8">Amino-acid biosynthesis; L-threonine biosynthesis; L-threonine from L-aspartate: step 1/5.</text>
</comment>
<dbReference type="PROSITE" id="PS00324">
    <property type="entry name" value="ASPARTOKINASE"/>
    <property type="match status" value="1"/>
</dbReference>
<dbReference type="InterPro" id="IPR027795">
    <property type="entry name" value="CASTOR_ACT_dom"/>
</dbReference>
<dbReference type="Pfam" id="PF22468">
    <property type="entry name" value="ACT_9"/>
    <property type="match status" value="1"/>
</dbReference>
<comment type="similarity">
    <text evidence="1 7">Belongs to the aspartokinase family.</text>
</comment>
<dbReference type="PIRSF" id="PIRSF000726">
    <property type="entry name" value="Asp_kin"/>
    <property type="match status" value="1"/>
</dbReference>
<dbReference type="Pfam" id="PF00696">
    <property type="entry name" value="AA_kinase"/>
    <property type="match status" value="1"/>
</dbReference>
<name>A0A1M7BNA4_HALPU</name>
<dbReference type="GO" id="GO:0009090">
    <property type="term" value="P:homoserine biosynthetic process"/>
    <property type="evidence" value="ECO:0007669"/>
    <property type="project" value="TreeGrafter"/>
</dbReference>
<evidence type="ECO:0000256" key="1">
    <source>
        <dbReference type="ARBA" id="ARBA00010122"/>
    </source>
</evidence>
<dbReference type="InterPro" id="IPR001341">
    <property type="entry name" value="Asp_kinase"/>
</dbReference>
<evidence type="ECO:0000256" key="6">
    <source>
        <dbReference type="ARBA" id="ARBA00047872"/>
    </source>
</evidence>
<dbReference type="Gene3D" id="3.30.70.260">
    <property type="match status" value="2"/>
</dbReference>
<evidence type="ECO:0000256" key="5">
    <source>
        <dbReference type="ARBA" id="ARBA00022840"/>
    </source>
</evidence>
<gene>
    <name evidence="10" type="ORF">SAMN05444342_4125</name>
</gene>
<dbReference type="InterPro" id="IPR018042">
    <property type="entry name" value="Aspartate_kinase_CS"/>
</dbReference>
<keyword evidence="5" id="KW-0067">ATP-binding</keyword>
<evidence type="ECO:0000256" key="3">
    <source>
        <dbReference type="ARBA" id="ARBA00022741"/>
    </source>
</evidence>
<dbReference type="NCBIfam" id="TIGR00657">
    <property type="entry name" value="asp_kinases"/>
    <property type="match status" value="1"/>
</dbReference>
<feature type="domain" description="ACT" evidence="9">
    <location>
        <begin position="349"/>
        <end position="407"/>
    </location>
</feature>
<dbReference type="PROSITE" id="PS51671">
    <property type="entry name" value="ACT"/>
    <property type="match status" value="2"/>
</dbReference>
<dbReference type="Proteomes" id="UP000184203">
    <property type="component" value="Unassembled WGS sequence"/>
</dbReference>
<dbReference type="Gene3D" id="3.40.1160.10">
    <property type="entry name" value="Acetylglutamate kinase-like"/>
    <property type="match status" value="1"/>
</dbReference>
<proteinExistence type="inferred from homology"/>